<dbReference type="AlphaFoldDB" id="A0AB34VIF7"/>
<comment type="caution">
    <text evidence="3">The sequence shown here is derived from an EMBL/GenBank/DDBJ whole genome shotgun (WGS) entry which is preliminary data.</text>
</comment>
<evidence type="ECO:0000313" key="3">
    <source>
        <dbReference type="EMBL" id="KTS99239.1"/>
    </source>
</evidence>
<dbReference type="Proteomes" id="UP000072520">
    <property type="component" value="Unassembled WGS sequence"/>
</dbReference>
<dbReference type="SUPFAM" id="SSF159594">
    <property type="entry name" value="XCC0632-like"/>
    <property type="match status" value="1"/>
</dbReference>
<dbReference type="EMBL" id="LDSI01000008">
    <property type="protein sequence ID" value="KTS99239.1"/>
    <property type="molecule type" value="Genomic_DNA"/>
</dbReference>
<dbReference type="Gene3D" id="3.40.50.10610">
    <property type="entry name" value="ABC-type transport auxiliary lipoprotein component"/>
    <property type="match status" value="1"/>
</dbReference>
<dbReference type="InterPro" id="IPR005586">
    <property type="entry name" value="ABC_trans_aux"/>
</dbReference>
<dbReference type="InterPro" id="IPR049736">
    <property type="entry name" value="PqiC"/>
</dbReference>
<accession>A0AB34VIF7</accession>
<keyword evidence="1" id="KW-0732">Signal</keyword>
<dbReference type="Pfam" id="PF03886">
    <property type="entry name" value="ABC_trans_aux"/>
    <property type="match status" value="1"/>
</dbReference>
<protein>
    <submittedName>
        <fullName evidence="3">Lipoprotein</fullName>
    </submittedName>
</protein>
<evidence type="ECO:0000256" key="1">
    <source>
        <dbReference type="SAM" id="SignalP"/>
    </source>
</evidence>
<dbReference type="GeneID" id="61254747"/>
<dbReference type="RefSeq" id="WP_033737612.1">
    <property type="nucleotide sequence ID" value="NZ_CP046585.1"/>
</dbReference>
<dbReference type="NCBIfam" id="NF033620">
    <property type="entry name" value="pqiC"/>
    <property type="match status" value="1"/>
</dbReference>
<reference evidence="3 4" key="1">
    <citation type="journal article" date="2016" name="Front. Microbiol.">
        <title>Genomic Resource of Rice Seed Associated Bacteria.</title>
        <authorList>
            <person name="Midha S."/>
            <person name="Bansal K."/>
            <person name="Sharma S."/>
            <person name="Kumar N."/>
            <person name="Patil P.P."/>
            <person name="Chaudhry V."/>
            <person name="Patil P.B."/>
        </authorList>
    </citation>
    <scope>NUCLEOTIDE SEQUENCE [LARGE SCALE GENOMIC DNA]</scope>
    <source>
        <strain evidence="3 4">RSA13</strain>
    </source>
</reference>
<feature type="signal peptide" evidence="1">
    <location>
        <begin position="1"/>
        <end position="22"/>
    </location>
</feature>
<evidence type="ECO:0000259" key="2">
    <source>
        <dbReference type="Pfam" id="PF03886"/>
    </source>
</evidence>
<name>A0AB34VIF7_9GAMM</name>
<evidence type="ECO:0000313" key="4">
    <source>
        <dbReference type="Proteomes" id="UP000072520"/>
    </source>
</evidence>
<proteinExistence type="predicted"/>
<gene>
    <name evidence="3" type="ORF">RSA13_06465</name>
</gene>
<organism evidence="3 4">
    <name type="scientific">Pantoea stewartii</name>
    <dbReference type="NCBI Taxonomy" id="66269"/>
    <lineage>
        <taxon>Bacteria</taxon>
        <taxon>Pseudomonadati</taxon>
        <taxon>Pseudomonadota</taxon>
        <taxon>Gammaproteobacteria</taxon>
        <taxon>Enterobacterales</taxon>
        <taxon>Erwiniaceae</taxon>
        <taxon>Pantoea</taxon>
    </lineage>
</organism>
<feature type="chain" id="PRO_5044344224" evidence="1">
    <location>
        <begin position="23"/>
        <end position="194"/>
    </location>
</feature>
<feature type="domain" description="ABC-type transport auxiliary lipoprotein component" evidence="2">
    <location>
        <begin position="25"/>
        <end position="181"/>
    </location>
</feature>
<sequence length="194" mass="21066">MKKGLMLFAALALSACSSTVNTTYYQLPSGAASMQVISSEANAQPTLWVQQITVPDYLAGNGLVYQTSDVKYVIAANNLWASPLDQQLQQTLITNLTKALPGRLVTQTLIGQEHDTLSVTVNDFQGRYDGKAVISGQWTLEHQGRFTKQAFNLVLPQREDGYDSLVKTLAQGWQQIAQQIARGATTAESTATGL</sequence>
<dbReference type="PROSITE" id="PS51257">
    <property type="entry name" value="PROKAR_LIPOPROTEIN"/>
    <property type="match status" value="1"/>
</dbReference>
<keyword evidence="3" id="KW-0449">Lipoprotein</keyword>